<dbReference type="EMBL" id="WUQX01000001">
    <property type="protein sequence ID" value="MXP75925.1"/>
    <property type="molecule type" value="Genomic_DNA"/>
</dbReference>
<dbReference type="PANTHER" id="PTHR43312:SF1">
    <property type="entry name" value="NADP-DEPENDENT OXIDOREDUCTASE DOMAIN-CONTAINING PROTEIN"/>
    <property type="match status" value="1"/>
</dbReference>
<dbReference type="PANTHER" id="PTHR43312">
    <property type="entry name" value="D-THREO-ALDOSE 1-DEHYDROGENASE"/>
    <property type="match status" value="1"/>
</dbReference>
<evidence type="ECO:0000313" key="3">
    <source>
        <dbReference type="Proteomes" id="UP000460412"/>
    </source>
</evidence>
<keyword evidence="3" id="KW-1185">Reference proteome</keyword>
<dbReference type="Pfam" id="PF13187">
    <property type="entry name" value="Fer4_9"/>
    <property type="match status" value="1"/>
</dbReference>
<dbReference type="AlphaFoldDB" id="A0A7X3SJ21"/>
<dbReference type="CDD" id="cd19096">
    <property type="entry name" value="AKR_Fe-S_oxidoreductase"/>
    <property type="match status" value="1"/>
</dbReference>
<evidence type="ECO:0000259" key="1">
    <source>
        <dbReference type="PROSITE" id="PS51379"/>
    </source>
</evidence>
<proteinExistence type="predicted"/>
<dbReference type="InterPro" id="IPR017896">
    <property type="entry name" value="4Fe4S_Fe-S-bd"/>
</dbReference>
<accession>A0A7X3SJ21</accession>
<evidence type="ECO:0000313" key="2">
    <source>
        <dbReference type="EMBL" id="MXP75925.1"/>
    </source>
</evidence>
<dbReference type="InterPro" id="IPR023210">
    <property type="entry name" value="NADP_OxRdtase_dom"/>
</dbReference>
<protein>
    <submittedName>
        <fullName evidence="2">Aldo/keto reductase</fullName>
    </submittedName>
</protein>
<reference evidence="2 3" key="1">
    <citation type="submission" date="2019-12" db="EMBL/GenBank/DDBJ databases">
        <title>Sporaefaciens musculi gen. nov., sp. nov., a novel bacterium isolated from the caecum of an obese mouse.</title>
        <authorList>
            <person name="Rasmussen T.S."/>
            <person name="Streidl T."/>
            <person name="Hitch T.C.A."/>
            <person name="Wortmann E."/>
            <person name="Deptula P."/>
            <person name="Hansen M."/>
            <person name="Nielsen D.S."/>
            <person name="Clavel T."/>
            <person name="Vogensen F.K."/>
        </authorList>
    </citation>
    <scope>NUCLEOTIDE SEQUENCE [LARGE SCALE GENOMIC DNA]</scope>
    <source>
        <strain evidence="2 3">WCA-9-b2</strain>
    </source>
</reference>
<sequence>MYYKQYGSTDMKVSAIGLGTMRYDEEDIKADRLEKCAEIPLYAFEKGINYWDTAPFYCEDKSEIVTGIALSQVKRSEVYVTSKTNLGTIDAGDHPKKEDFRKRLEMSLDRLKTDYIDFYHMWCMLSLKSWEKHMDALYGFFEDAKREGLIRNIVFSSHMQGDEIETVVETGKFRGMLIGYNALNYRFRQIGIEAAYQNGMGVVVMNPLGGGMIPENPDAFSYLTEGTDLTVPQAALRFVASHKEITVTLAGCTKKEHVDDAVKAVENLEEKPTSEIVKKYEGKGVALNNLCTGCSYCKVCPKQIPIAKYMDAYNQMILTGDKGAILDRIENHWGITKDKAKDCIGCGRCERHCTQHLPIIKRLKEIAE</sequence>
<dbReference type="PROSITE" id="PS51379">
    <property type="entry name" value="4FE4S_FER_2"/>
    <property type="match status" value="1"/>
</dbReference>
<dbReference type="SUPFAM" id="SSF51430">
    <property type="entry name" value="NAD(P)-linked oxidoreductase"/>
    <property type="match status" value="1"/>
</dbReference>
<gene>
    <name evidence="2" type="ORF">GN277_11185</name>
</gene>
<comment type="caution">
    <text evidence="2">The sequence shown here is derived from an EMBL/GenBank/DDBJ whole genome shotgun (WGS) entry which is preliminary data.</text>
</comment>
<feature type="domain" description="4Fe-4S ferredoxin-type" evidence="1">
    <location>
        <begin position="333"/>
        <end position="363"/>
    </location>
</feature>
<dbReference type="RefSeq" id="WP_159751108.1">
    <property type="nucleotide sequence ID" value="NZ_WUQX01000001.1"/>
</dbReference>
<dbReference type="Pfam" id="PF00248">
    <property type="entry name" value="Aldo_ket_red"/>
    <property type="match status" value="1"/>
</dbReference>
<dbReference type="Gene3D" id="3.20.20.100">
    <property type="entry name" value="NADP-dependent oxidoreductase domain"/>
    <property type="match status" value="1"/>
</dbReference>
<dbReference type="InterPro" id="IPR053135">
    <property type="entry name" value="AKR2_Oxidoreductase"/>
</dbReference>
<name>A0A7X3SJ21_9FIRM</name>
<dbReference type="InterPro" id="IPR036812">
    <property type="entry name" value="NAD(P)_OxRdtase_dom_sf"/>
</dbReference>
<organism evidence="2 3">
    <name type="scientific">Sporofaciens musculi</name>
    <dbReference type="NCBI Taxonomy" id="2681861"/>
    <lineage>
        <taxon>Bacteria</taxon>
        <taxon>Bacillati</taxon>
        <taxon>Bacillota</taxon>
        <taxon>Clostridia</taxon>
        <taxon>Lachnospirales</taxon>
        <taxon>Lachnospiraceae</taxon>
        <taxon>Sporofaciens</taxon>
    </lineage>
</organism>
<dbReference type="Proteomes" id="UP000460412">
    <property type="component" value="Unassembled WGS sequence"/>
</dbReference>